<dbReference type="Gene3D" id="3.10.129.10">
    <property type="entry name" value="Hotdog Thioesterase"/>
    <property type="match status" value="1"/>
</dbReference>
<reference evidence="10 11" key="1">
    <citation type="submission" date="2018-08" db="EMBL/GenBank/DDBJ databases">
        <title>A genome reference for cultivated species of the human gut microbiota.</title>
        <authorList>
            <person name="Zou Y."/>
            <person name="Xue W."/>
            <person name="Luo G."/>
        </authorList>
    </citation>
    <scope>NUCLEOTIDE SEQUENCE [LARGE SCALE GENOMIC DNA]</scope>
    <source>
        <strain evidence="10 11">AM07-24</strain>
    </source>
</reference>
<evidence type="ECO:0000256" key="3">
    <source>
        <dbReference type="ARBA" id="ARBA00022801"/>
    </source>
</evidence>
<accession>A0A415E7E2</accession>
<dbReference type="Pfam" id="PF01643">
    <property type="entry name" value="Acyl-ACP_TE"/>
    <property type="match status" value="1"/>
</dbReference>
<dbReference type="InterPro" id="IPR049427">
    <property type="entry name" value="Acyl-ACP_TE_C"/>
</dbReference>
<dbReference type="STRING" id="1776384.GCA_900086585_02990"/>
<evidence type="ECO:0000256" key="6">
    <source>
        <dbReference type="ARBA" id="ARBA00023098"/>
    </source>
</evidence>
<keyword evidence="4" id="KW-0276">Fatty acid metabolism</keyword>
<evidence type="ECO:0000259" key="9">
    <source>
        <dbReference type="Pfam" id="PF20791"/>
    </source>
</evidence>
<evidence type="ECO:0000259" key="8">
    <source>
        <dbReference type="Pfam" id="PF01643"/>
    </source>
</evidence>
<feature type="domain" description="Acyl-ACP thioesterase N-terminal hotdog" evidence="8">
    <location>
        <begin position="47"/>
        <end position="165"/>
    </location>
</feature>
<keyword evidence="7" id="KW-0275">Fatty acid biosynthesis</keyword>
<dbReference type="SUPFAM" id="SSF54637">
    <property type="entry name" value="Thioesterase/thiol ester dehydrase-isomerase"/>
    <property type="match status" value="2"/>
</dbReference>
<dbReference type="GO" id="GO:0000036">
    <property type="term" value="F:acyl carrier activity"/>
    <property type="evidence" value="ECO:0007669"/>
    <property type="project" value="TreeGrafter"/>
</dbReference>
<evidence type="ECO:0000256" key="5">
    <source>
        <dbReference type="ARBA" id="ARBA00022946"/>
    </source>
</evidence>
<protein>
    <recommendedName>
        <fullName evidence="12">Acyl-ACP thioesterase</fullName>
    </recommendedName>
</protein>
<evidence type="ECO:0000313" key="10">
    <source>
        <dbReference type="EMBL" id="RHJ89649.1"/>
    </source>
</evidence>
<keyword evidence="11" id="KW-1185">Reference proteome</keyword>
<dbReference type="GO" id="GO:0016297">
    <property type="term" value="F:fatty acyl-[ACP] hydrolase activity"/>
    <property type="evidence" value="ECO:0007669"/>
    <property type="project" value="InterPro"/>
</dbReference>
<name>A0A415E7E2_9FIRM</name>
<keyword evidence="2" id="KW-0444">Lipid biosynthesis</keyword>
<evidence type="ECO:0000313" key="11">
    <source>
        <dbReference type="Proteomes" id="UP000284841"/>
    </source>
</evidence>
<evidence type="ECO:0000256" key="2">
    <source>
        <dbReference type="ARBA" id="ARBA00022516"/>
    </source>
</evidence>
<dbReference type="PANTHER" id="PTHR31727:SF6">
    <property type="entry name" value="OLEOYL-ACYL CARRIER PROTEIN THIOESTERASE 1, CHLOROPLASTIC"/>
    <property type="match status" value="1"/>
</dbReference>
<keyword evidence="5" id="KW-0809">Transit peptide</keyword>
<proteinExistence type="inferred from homology"/>
<keyword evidence="3" id="KW-0378">Hydrolase</keyword>
<dbReference type="InterPro" id="IPR045023">
    <property type="entry name" value="FATA/B"/>
</dbReference>
<dbReference type="InterPro" id="IPR002864">
    <property type="entry name" value="Acyl-ACP_thioesterase_NHD"/>
</dbReference>
<dbReference type="Pfam" id="PF20791">
    <property type="entry name" value="Acyl-ACP_TE_C"/>
    <property type="match status" value="1"/>
</dbReference>
<dbReference type="EMBL" id="QRMS01000001">
    <property type="protein sequence ID" value="RHJ89649.1"/>
    <property type="molecule type" value="Genomic_DNA"/>
</dbReference>
<dbReference type="InterPro" id="IPR029069">
    <property type="entry name" value="HotDog_dom_sf"/>
</dbReference>
<dbReference type="AlphaFoldDB" id="A0A415E7E2"/>
<comment type="caution">
    <text evidence="10">The sequence shown here is derived from an EMBL/GenBank/DDBJ whole genome shotgun (WGS) entry which is preliminary data.</text>
</comment>
<feature type="domain" description="Acyl-ACP thioesterase-like C-terminal" evidence="9">
    <location>
        <begin position="201"/>
        <end position="271"/>
    </location>
</feature>
<sequence>MFIPGDWPAKAITEPRYDRCPVHLAMLSAYGTILPYEKKKRKKGKMRYTEKYKVTSHDVDVNNNMKPSLVLRYMQETANHQMRDRKPSYYDLFFAGKSFIITRITIEIYEQIHQYDEIEVATWRCPEKGATFIRCYEITCRGRIAARGYSVWAVTNQKTGKLCKASEVDISNYDTDEPLTLAVPNRFRLPKTIDYVKAGEKTVFYSDVDMNLHMNNTHYPDMLWNYIPDVINKEVTSVNLRFMREAPLGGKVEIFMGKMDAPLPEDRDAEETYCFASRVNGDTNVEAQIGMRKLKK</sequence>
<gene>
    <name evidence="10" type="ORF">DW099_03505</name>
</gene>
<dbReference type="CDD" id="cd00586">
    <property type="entry name" value="4HBT"/>
    <property type="match status" value="1"/>
</dbReference>
<dbReference type="PANTHER" id="PTHR31727">
    <property type="entry name" value="OLEOYL-ACYL CARRIER PROTEIN THIOESTERASE 1, CHLOROPLASTIC"/>
    <property type="match status" value="1"/>
</dbReference>
<keyword evidence="6" id="KW-0443">Lipid metabolism</keyword>
<evidence type="ECO:0000256" key="4">
    <source>
        <dbReference type="ARBA" id="ARBA00022832"/>
    </source>
</evidence>
<evidence type="ECO:0000256" key="1">
    <source>
        <dbReference type="ARBA" id="ARBA00006500"/>
    </source>
</evidence>
<evidence type="ECO:0000256" key="7">
    <source>
        <dbReference type="ARBA" id="ARBA00023160"/>
    </source>
</evidence>
<dbReference type="OrthoDB" id="9801517at2"/>
<organism evidence="10 11">
    <name type="scientific">Emergencia timonensis</name>
    <dbReference type="NCBI Taxonomy" id="1776384"/>
    <lineage>
        <taxon>Bacteria</taxon>
        <taxon>Bacillati</taxon>
        <taxon>Bacillota</taxon>
        <taxon>Clostridia</taxon>
        <taxon>Peptostreptococcales</taxon>
        <taxon>Anaerovoracaceae</taxon>
        <taxon>Emergencia</taxon>
    </lineage>
</organism>
<dbReference type="Proteomes" id="UP000284841">
    <property type="component" value="Unassembled WGS sequence"/>
</dbReference>
<comment type="similarity">
    <text evidence="1">Belongs to the acyl-ACP thioesterase family.</text>
</comment>
<evidence type="ECO:0008006" key="12">
    <source>
        <dbReference type="Google" id="ProtNLM"/>
    </source>
</evidence>